<name>A0A822XF76_NELNU</name>
<gene>
    <name evidence="1" type="ORF">HUJ06_020014</name>
</gene>
<accession>A0A822XF76</accession>
<protein>
    <submittedName>
        <fullName evidence="1">Uncharacterized protein</fullName>
    </submittedName>
</protein>
<evidence type="ECO:0000313" key="2">
    <source>
        <dbReference type="Proteomes" id="UP000607653"/>
    </source>
</evidence>
<evidence type="ECO:0000313" key="1">
    <source>
        <dbReference type="EMBL" id="DAD18552.1"/>
    </source>
</evidence>
<sequence>MPKILALMAVQRQTAASRLARPWMRLQHGRYGGVPTTTLTKLSTLAHTPSFKASLGQVPLAAGVGDGVGFGFGFGFGEGQVPQADVRAKNTRLRERKRASDADCLETISGTLKIIFVGGNVVNKGEGSSGMV</sequence>
<dbReference type="EMBL" id="DUZY01000001">
    <property type="protein sequence ID" value="DAD18552.1"/>
    <property type="molecule type" value="Genomic_DNA"/>
</dbReference>
<dbReference type="Proteomes" id="UP000607653">
    <property type="component" value="Unassembled WGS sequence"/>
</dbReference>
<dbReference type="AlphaFoldDB" id="A0A822XF76"/>
<proteinExistence type="predicted"/>
<comment type="caution">
    <text evidence="1">The sequence shown here is derived from an EMBL/GenBank/DDBJ whole genome shotgun (WGS) entry which is preliminary data.</text>
</comment>
<reference evidence="1 2" key="1">
    <citation type="journal article" date="2020" name="Mol. Biol. Evol.">
        <title>Distinct Expression and Methylation Patterns for Genes with Different Fates following a Single Whole-Genome Duplication in Flowering Plants.</title>
        <authorList>
            <person name="Shi T."/>
            <person name="Rahmani R.S."/>
            <person name="Gugger P.F."/>
            <person name="Wang M."/>
            <person name="Li H."/>
            <person name="Zhang Y."/>
            <person name="Li Z."/>
            <person name="Wang Q."/>
            <person name="Van de Peer Y."/>
            <person name="Marchal K."/>
            <person name="Chen J."/>
        </authorList>
    </citation>
    <scope>NUCLEOTIDE SEQUENCE [LARGE SCALE GENOMIC DNA]</scope>
    <source>
        <tissue evidence="1">Leaf</tissue>
    </source>
</reference>
<keyword evidence="2" id="KW-1185">Reference proteome</keyword>
<organism evidence="1 2">
    <name type="scientific">Nelumbo nucifera</name>
    <name type="common">Sacred lotus</name>
    <dbReference type="NCBI Taxonomy" id="4432"/>
    <lineage>
        <taxon>Eukaryota</taxon>
        <taxon>Viridiplantae</taxon>
        <taxon>Streptophyta</taxon>
        <taxon>Embryophyta</taxon>
        <taxon>Tracheophyta</taxon>
        <taxon>Spermatophyta</taxon>
        <taxon>Magnoliopsida</taxon>
        <taxon>Proteales</taxon>
        <taxon>Nelumbonaceae</taxon>
        <taxon>Nelumbo</taxon>
    </lineage>
</organism>